<reference evidence="1" key="2">
    <citation type="submission" date="2020-11" db="EMBL/GenBank/DDBJ databases">
        <authorList>
            <person name="McCartney M.A."/>
            <person name="Auch B."/>
            <person name="Kono T."/>
            <person name="Mallez S."/>
            <person name="Becker A."/>
            <person name="Gohl D.M."/>
            <person name="Silverstein K.A.T."/>
            <person name="Koren S."/>
            <person name="Bechman K.B."/>
            <person name="Herman A."/>
            <person name="Abrahante J.E."/>
            <person name="Garbe J."/>
        </authorList>
    </citation>
    <scope>NUCLEOTIDE SEQUENCE</scope>
    <source>
        <strain evidence="1">Duluth1</strain>
        <tissue evidence="1">Whole animal</tissue>
    </source>
</reference>
<reference evidence="1" key="1">
    <citation type="journal article" date="2019" name="bioRxiv">
        <title>The Genome of the Zebra Mussel, Dreissena polymorpha: A Resource for Invasive Species Research.</title>
        <authorList>
            <person name="McCartney M.A."/>
            <person name="Auch B."/>
            <person name="Kono T."/>
            <person name="Mallez S."/>
            <person name="Zhang Y."/>
            <person name="Obille A."/>
            <person name="Becker A."/>
            <person name="Abrahante J.E."/>
            <person name="Garbe J."/>
            <person name="Badalamenti J.P."/>
            <person name="Herman A."/>
            <person name="Mangelson H."/>
            <person name="Liachko I."/>
            <person name="Sullivan S."/>
            <person name="Sone E.D."/>
            <person name="Koren S."/>
            <person name="Silverstein K.A.T."/>
            <person name="Beckman K.B."/>
            <person name="Gohl D.M."/>
        </authorList>
    </citation>
    <scope>NUCLEOTIDE SEQUENCE</scope>
    <source>
        <strain evidence="1">Duluth1</strain>
        <tissue evidence="1">Whole animal</tissue>
    </source>
</reference>
<evidence type="ECO:0000313" key="2">
    <source>
        <dbReference type="Proteomes" id="UP000828390"/>
    </source>
</evidence>
<keyword evidence="2" id="KW-1185">Reference proteome</keyword>
<sequence>MVFLGMNKSKAPLGVYFKVYGLSAPEAALSEDLECTPAFLHTGSLPTRLTKVGYEYRLIAAISSYLVVTFYCVGKPHLSGMVTTNSHASETGIEPGSLR</sequence>
<protein>
    <submittedName>
        <fullName evidence="1">Uncharacterized protein</fullName>
    </submittedName>
</protein>
<dbReference type="AlphaFoldDB" id="A0A9D4IBY3"/>
<name>A0A9D4IBY3_DREPO</name>
<gene>
    <name evidence="1" type="ORF">DPMN_170899</name>
</gene>
<comment type="caution">
    <text evidence="1">The sequence shown here is derived from an EMBL/GenBank/DDBJ whole genome shotgun (WGS) entry which is preliminary data.</text>
</comment>
<dbReference type="Proteomes" id="UP000828390">
    <property type="component" value="Unassembled WGS sequence"/>
</dbReference>
<dbReference type="EMBL" id="JAIWYP010000009">
    <property type="protein sequence ID" value="KAH3769626.1"/>
    <property type="molecule type" value="Genomic_DNA"/>
</dbReference>
<evidence type="ECO:0000313" key="1">
    <source>
        <dbReference type="EMBL" id="KAH3769626.1"/>
    </source>
</evidence>
<proteinExistence type="predicted"/>
<accession>A0A9D4IBY3</accession>
<organism evidence="1 2">
    <name type="scientific">Dreissena polymorpha</name>
    <name type="common">Zebra mussel</name>
    <name type="synonym">Mytilus polymorpha</name>
    <dbReference type="NCBI Taxonomy" id="45954"/>
    <lineage>
        <taxon>Eukaryota</taxon>
        <taxon>Metazoa</taxon>
        <taxon>Spiralia</taxon>
        <taxon>Lophotrochozoa</taxon>
        <taxon>Mollusca</taxon>
        <taxon>Bivalvia</taxon>
        <taxon>Autobranchia</taxon>
        <taxon>Heteroconchia</taxon>
        <taxon>Euheterodonta</taxon>
        <taxon>Imparidentia</taxon>
        <taxon>Neoheterodontei</taxon>
        <taxon>Myida</taxon>
        <taxon>Dreissenoidea</taxon>
        <taxon>Dreissenidae</taxon>
        <taxon>Dreissena</taxon>
    </lineage>
</organism>